<evidence type="ECO:0000313" key="3">
    <source>
        <dbReference type="Proteomes" id="UP000503447"/>
    </source>
</evidence>
<dbReference type="PROSITE" id="PS51257">
    <property type="entry name" value="PROKAR_LIPOPROTEIN"/>
    <property type="match status" value="1"/>
</dbReference>
<sequence>MDVRTRAGSYLCLLVAVLATGCETLRGARADRVAAPAPVGPTRADPVQPGPGLGAPAPTGPAPVAPTQLPPPAPTAR</sequence>
<dbReference type="RefSeq" id="WP_171470407.1">
    <property type="nucleotide sequence ID" value="NZ_CP053452.2"/>
</dbReference>
<evidence type="ECO:0000313" key="2">
    <source>
        <dbReference type="EMBL" id="QJW94394.1"/>
    </source>
</evidence>
<accession>A0A6M5YLE2</accession>
<proteinExistence type="predicted"/>
<dbReference type="EMBL" id="CP053452">
    <property type="protein sequence ID" value="QJW94394.1"/>
    <property type="molecule type" value="Genomic_DNA"/>
</dbReference>
<feature type="compositionally biased region" description="Pro residues" evidence="1">
    <location>
        <begin position="58"/>
        <end position="77"/>
    </location>
</feature>
<dbReference type="AlphaFoldDB" id="A0A6M5YLE2"/>
<dbReference type="KEGG" id="ftj:FTUN_1914"/>
<name>A0A6M5YLE2_9BACT</name>
<organism evidence="2 3">
    <name type="scientific">Frigoriglobus tundricola</name>
    <dbReference type="NCBI Taxonomy" id="2774151"/>
    <lineage>
        <taxon>Bacteria</taxon>
        <taxon>Pseudomonadati</taxon>
        <taxon>Planctomycetota</taxon>
        <taxon>Planctomycetia</taxon>
        <taxon>Gemmatales</taxon>
        <taxon>Gemmataceae</taxon>
        <taxon>Frigoriglobus</taxon>
    </lineage>
</organism>
<reference evidence="3" key="1">
    <citation type="submission" date="2020-05" db="EMBL/GenBank/DDBJ databases">
        <title>Frigoriglobus tundricola gen. nov., sp. nov., a psychrotolerant cellulolytic planctomycete of the family Gemmataceae with two divergent copies of 16S rRNA gene.</title>
        <authorList>
            <person name="Kulichevskaya I.S."/>
            <person name="Ivanova A.A."/>
            <person name="Naumoff D.G."/>
            <person name="Beletsky A.V."/>
            <person name="Rijpstra W.I.C."/>
            <person name="Sinninghe Damste J.S."/>
            <person name="Mardanov A.V."/>
            <person name="Ravin N.V."/>
            <person name="Dedysh S.N."/>
        </authorList>
    </citation>
    <scope>NUCLEOTIDE SEQUENCE [LARGE SCALE GENOMIC DNA]</scope>
    <source>
        <strain evidence="3">PL17</strain>
    </source>
</reference>
<protein>
    <submittedName>
        <fullName evidence="2">Uncharacterized protein</fullName>
    </submittedName>
</protein>
<evidence type="ECO:0000256" key="1">
    <source>
        <dbReference type="SAM" id="MobiDB-lite"/>
    </source>
</evidence>
<dbReference type="Proteomes" id="UP000503447">
    <property type="component" value="Chromosome"/>
</dbReference>
<feature type="region of interest" description="Disordered" evidence="1">
    <location>
        <begin position="33"/>
        <end position="77"/>
    </location>
</feature>
<gene>
    <name evidence="2" type="ORF">FTUN_1914</name>
</gene>
<keyword evidence="3" id="KW-1185">Reference proteome</keyword>